<comment type="caution">
    <text evidence="1">The sequence shown here is derived from an EMBL/GenBank/DDBJ whole genome shotgun (WGS) entry which is preliminary data.</text>
</comment>
<name>A0A3A4QVE6_9BACT</name>
<proteinExistence type="predicted"/>
<dbReference type="InterPro" id="IPR004155">
    <property type="entry name" value="PBS_lyase_HEAT"/>
</dbReference>
<dbReference type="Pfam" id="PF03130">
    <property type="entry name" value="HEAT_PBS"/>
    <property type="match status" value="1"/>
</dbReference>
<accession>A0A3A4QVE6</accession>
<evidence type="ECO:0000313" key="1">
    <source>
        <dbReference type="EMBL" id="RJP56233.1"/>
    </source>
</evidence>
<dbReference type="Proteomes" id="UP000266426">
    <property type="component" value="Unassembled WGS sequence"/>
</dbReference>
<reference evidence="1 2" key="1">
    <citation type="journal article" date="2017" name="ISME J.">
        <title>Energy and carbon metabolisms in a deep terrestrial subsurface fluid microbial community.</title>
        <authorList>
            <person name="Momper L."/>
            <person name="Jungbluth S.P."/>
            <person name="Lee M.D."/>
            <person name="Amend J.P."/>
        </authorList>
    </citation>
    <scope>NUCLEOTIDE SEQUENCE [LARGE SCALE GENOMIC DNA]</scope>
    <source>
        <strain evidence="1">SURF_26</strain>
    </source>
</reference>
<organism evidence="1 2">
    <name type="scientific">Candidatus Auribacter fodinae</name>
    <dbReference type="NCBI Taxonomy" id="2093366"/>
    <lineage>
        <taxon>Bacteria</taxon>
        <taxon>Pseudomonadati</taxon>
        <taxon>Candidatus Auribacterota</taxon>
        <taxon>Candidatus Auribacteria</taxon>
        <taxon>Candidatus Auribacterales</taxon>
        <taxon>Candidatus Auribacteraceae</taxon>
        <taxon>Candidatus Auribacter</taxon>
    </lineage>
</organism>
<dbReference type="SUPFAM" id="SSF48371">
    <property type="entry name" value="ARM repeat"/>
    <property type="match status" value="2"/>
</dbReference>
<dbReference type="Gene3D" id="1.25.10.10">
    <property type="entry name" value="Leucine-rich Repeat Variant"/>
    <property type="match status" value="5"/>
</dbReference>
<dbReference type="AlphaFoldDB" id="A0A3A4QVE6"/>
<dbReference type="PANTHER" id="PTHR12697">
    <property type="entry name" value="PBS LYASE HEAT-LIKE PROTEIN"/>
    <property type="match status" value="1"/>
</dbReference>
<protein>
    <submittedName>
        <fullName evidence="1">HEAT repeat domain-containing protein</fullName>
    </submittedName>
</protein>
<dbReference type="GO" id="GO:0016491">
    <property type="term" value="F:oxidoreductase activity"/>
    <property type="evidence" value="ECO:0007669"/>
    <property type="project" value="TreeGrafter"/>
</dbReference>
<dbReference type="InterPro" id="IPR016024">
    <property type="entry name" value="ARM-type_fold"/>
</dbReference>
<dbReference type="InterPro" id="IPR011989">
    <property type="entry name" value="ARM-like"/>
</dbReference>
<dbReference type="PANTHER" id="PTHR12697:SF5">
    <property type="entry name" value="DEOXYHYPUSINE HYDROXYLASE"/>
    <property type="match status" value="1"/>
</dbReference>
<evidence type="ECO:0000313" key="2">
    <source>
        <dbReference type="Proteomes" id="UP000266426"/>
    </source>
</evidence>
<gene>
    <name evidence="1" type="ORF">C4541_12780</name>
</gene>
<dbReference type="SMART" id="SM00567">
    <property type="entry name" value="EZ_HEAT"/>
    <property type="match status" value="11"/>
</dbReference>
<sequence>MERLDELINSLKSADMTTKKYAAEDLGELHDERAVLPLIELFQETEEIAILEAAAQSLIKIGGGEMVKNVTPLLRSDSALIRNKATDILMNAGDDAIDELRRLITDSDHDVRKFTVDILGLIGSDCASNALLDALHDDHINVVCGAVEALGNIGAESAVETLIELLQSAQDPWLRFMIIESLGKLQAEKSLPYLHNLLNDTDEFTRSSVVRSLGIIGHSSSIKPLVSVLDNASISLKSTIAEALDLINSKSQNGLCGDVEPSFVVDRLKPLAEHENPSVRITIAKLLGNVENGDSVDVLLSMLADTNYDVANTVRESLAQLNGLVGEKLASYIKKCDSPSALINAVRVAGSTLNQSLQKELMKLLDVEDDQIRIEAIRSLSYSNDPDVIGRIVALCNDHAREVRLAAIKALTGKDAPHIETTLLSALTSSSDEICEASAEALINTTISEAGYNKLIELLDHDSNLTRLVVASVLSSNPTENLLSKLVSYMNSETWQIRKLIVDLFGKYPTKDLIDYIIPTLYDEERYVRIAAISAISNLNDNSMVKYLLSLLDDADERVRYEIVISLKKFDPNVVGETLVRCLSDTSEMIQMAAVDALCSLNYAPAIPELEQMLDSASDEAYCVIREALDILRQLNTNSDNVEKK</sequence>
<dbReference type="Pfam" id="PF13646">
    <property type="entry name" value="HEAT_2"/>
    <property type="match status" value="5"/>
</dbReference>
<dbReference type="EMBL" id="QZJZ01000098">
    <property type="protein sequence ID" value="RJP56233.1"/>
    <property type="molecule type" value="Genomic_DNA"/>
</dbReference>